<dbReference type="SUPFAM" id="SSF54211">
    <property type="entry name" value="Ribosomal protein S5 domain 2-like"/>
    <property type="match status" value="1"/>
</dbReference>
<accession>A0A133NU99</accession>
<gene>
    <name evidence="11" type="primary">galK</name>
    <name evidence="16" type="ORF">HMPREF3221_01352</name>
</gene>
<evidence type="ECO:0000313" key="16">
    <source>
        <dbReference type="EMBL" id="KXA19838.1"/>
    </source>
</evidence>
<comment type="caution">
    <text evidence="16">The sequence shown here is derived from an EMBL/GenBank/DDBJ whole genome shotgun (WGS) entry which is preliminary data.</text>
</comment>
<keyword evidence="8 11" id="KW-0460">Magnesium</keyword>
<sequence>MLENLIKDFKEIFKYSGEVKTFFSPGRVNLIGEHTDYNGGFVFPCALDFGTYAVVKKREDKIFRMYSKNFENLGIIEFNLDNLVYEKKDDWANYPKGVVKTFLDRNYKIDTGFDVLFFGNIPNGAGLSSSASIEVLTAIILKDLFKLDVNMIEMVKICQATENNFIGVNCGIMDQFAVGMGKKDNAILLDCNTLKYEYVPVKLKNMSIVIANTNKKRGLADSKYNARRADCQAAVKTLNKNGVNIKYLGELTVAEFEKVKHLLTDEDQLKRATHAVTENERAKVAVEFLKKDDIAEFGKLMNKSHISLRDDYEVTGLELDSLVEAAWEEKGTVGSRMTGAGFGGCTVSIVENDYVDSFIKNVGKKYKEKTDLEASFYIANIGNGAGRYIK</sequence>
<keyword evidence="10 11" id="KW-0119">Carbohydrate metabolism</keyword>
<evidence type="ECO:0000259" key="13">
    <source>
        <dbReference type="Pfam" id="PF00288"/>
    </source>
</evidence>
<dbReference type="SUPFAM" id="SSF55060">
    <property type="entry name" value="GHMP Kinase, C-terminal domain"/>
    <property type="match status" value="1"/>
</dbReference>
<proteinExistence type="inferred from homology"/>
<dbReference type="PROSITE" id="PS00106">
    <property type="entry name" value="GALACTOKINASE"/>
    <property type="match status" value="1"/>
</dbReference>
<evidence type="ECO:0000313" key="17">
    <source>
        <dbReference type="Proteomes" id="UP000070401"/>
    </source>
</evidence>
<name>A0A133NU99_FUSNU</name>
<dbReference type="InterPro" id="IPR019741">
    <property type="entry name" value="Galactokinase_CS"/>
</dbReference>
<evidence type="ECO:0000256" key="8">
    <source>
        <dbReference type="ARBA" id="ARBA00022842"/>
    </source>
</evidence>
<comment type="pathway">
    <text evidence="11">Carbohydrate metabolism; galactose metabolism.</text>
</comment>
<dbReference type="GO" id="GO:0004335">
    <property type="term" value="F:galactokinase activity"/>
    <property type="evidence" value="ECO:0007669"/>
    <property type="project" value="UniProtKB-UniRule"/>
</dbReference>
<dbReference type="PIRSF" id="PIRSF000530">
    <property type="entry name" value="Galactokinase"/>
    <property type="match status" value="1"/>
</dbReference>
<dbReference type="InterPro" id="IPR006203">
    <property type="entry name" value="GHMP_knse_ATP-bd_CS"/>
</dbReference>
<feature type="domain" description="GHMP kinase C-terminal" evidence="14">
    <location>
        <begin position="286"/>
        <end position="367"/>
    </location>
</feature>
<evidence type="ECO:0000256" key="6">
    <source>
        <dbReference type="ARBA" id="ARBA00022777"/>
    </source>
</evidence>
<dbReference type="Pfam" id="PF00288">
    <property type="entry name" value="GHMP_kinases_N"/>
    <property type="match status" value="1"/>
</dbReference>
<keyword evidence="17" id="KW-1185">Reference proteome</keyword>
<keyword evidence="6 11" id="KW-0418">Kinase</keyword>
<dbReference type="InterPro" id="IPR013750">
    <property type="entry name" value="GHMP_kinase_C_dom"/>
</dbReference>
<evidence type="ECO:0000256" key="11">
    <source>
        <dbReference type="HAMAP-Rule" id="MF_00246"/>
    </source>
</evidence>
<dbReference type="GO" id="GO:0005829">
    <property type="term" value="C:cytosol"/>
    <property type="evidence" value="ECO:0007669"/>
    <property type="project" value="TreeGrafter"/>
</dbReference>
<dbReference type="NCBIfam" id="TIGR00131">
    <property type="entry name" value="gal_kin"/>
    <property type="match status" value="1"/>
</dbReference>
<feature type="binding site" evidence="11">
    <location>
        <begin position="33"/>
        <end position="36"/>
    </location>
    <ligand>
        <name>substrate</name>
    </ligand>
</feature>
<feature type="binding site" evidence="11">
    <location>
        <position position="67"/>
    </location>
    <ligand>
        <name>ATP</name>
        <dbReference type="ChEBI" id="CHEBI:30616"/>
    </ligand>
</feature>
<keyword evidence="3 11" id="KW-0808">Transferase</keyword>
<dbReference type="PANTHER" id="PTHR10457:SF7">
    <property type="entry name" value="GALACTOKINASE-RELATED"/>
    <property type="match status" value="1"/>
</dbReference>
<evidence type="ECO:0000256" key="7">
    <source>
        <dbReference type="ARBA" id="ARBA00022840"/>
    </source>
</evidence>
<dbReference type="InterPro" id="IPR020568">
    <property type="entry name" value="Ribosomal_Su5_D2-typ_SF"/>
</dbReference>
<feature type="binding site" evidence="11">
    <location>
        <begin position="124"/>
        <end position="130"/>
    </location>
    <ligand>
        <name>ATP</name>
        <dbReference type="ChEBI" id="CHEBI:30616"/>
    </ligand>
</feature>
<evidence type="ECO:0000259" key="14">
    <source>
        <dbReference type="Pfam" id="PF08544"/>
    </source>
</evidence>
<feature type="site" description="Transition state stabilizer" evidence="11">
    <location>
        <position position="27"/>
    </location>
</feature>
<dbReference type="InterPro" id="IPR019539">
    <property type="entry name" value="GalKase_N"/>
</dbReference>
<evidence type="ECO:0000259" key="15">
    <source>
        <dbReference type="Pfam" id="PF10509"/>
    </source>
</evidence>
<dbReference type="Gene3D" id="3.30.70.890">
    <property type="entry name" value="GHMP kinase, C-terminal domain"/>
    <property type="match status" value="1"/>
</dbReference>
<dbReference type="RefSeq" id="WP_022069967.1">
    <property type="nucleotide sequence ID" value="NZ_KQ956715.1"/>
</dbReference>
<feature type="binding site" evidence="11">
    <location>
        <position position="224"/>
    </location>
    <ligand>
        <name>substrate</name>
    </ligand>
</feature>
<feature type="binding site" evidence="11">
    <location>
        <position position="130"/>
    </location>
    <ligand>
        <name>Mg(2+)</name>
        <dbReference type="ChEBI" id="CHEBI:18420"/>
    </ligand>
</feature>
<evidence type="ECO:0000256" key="12">
    <source>
        <dbReference type="NCBIfam" id="TIGR00131"/>
    </source>
</evidence>
<dbReference type="Proteomes" id="UP000070401">
    <property type="component" value="Unassembled WGS sequence"/>
</dbReference>
<dbReference type="FunFam" id="3.30.230.10:FF:000017">
    <property type="entry name" value="Galactokinase"/>
    <property type="match status" value="1"/>
</dbReference>
<dbReference type="PATRIC" id="fig|851.8.peg.1359"/>
<comment type="function">
    <text evidence="11">Catalyzes the transfer of the gamma-phosphate of ATP to D-galactose to form alpha-D-galactose-1-phosphate (Gal-1-P).</text>
</comment>
<dbReference type="InterPro" id="IPR014721">
    <property type="entry name" value="Ribsml_uS5_D2-typ_fold_subgr"/>
</dbReference>
<keyword evidence="4 11" id="KW-0479">Metal-binding</keyword>
<organism evidence="16 17">
    <name type="scientific">Fusobacterium nucleatum</name>
    <dbReference type="NCBI Taxonomy" id="851"/>
    <lineage>
        <taxon>Bacteria</taxon>
        <taxon>Fusobacteriati</taxon>
        <taxon>Fusobacteriota</taxon>
        <taxon>Fusobacteriia</taxon>
        <taxon>Fusobacteriales</taxon>
        <taxon>Fusobacteriaceae</taxon>
        <taxon>Fusobacterium</taxon>
    </lineage>
</organism>
<comment type="catalytic activity">
    <reaction evidence="11">
        <text>alpha-D-galactose + ATP = alpha-D-galactose 1-phosphate + ADP + H(+)</text>
        <dbReference type="Rhea" id="RHEA:13553"/>
        <dbReference type="ChEBI" id="CHEBI:15378"/>
        <dbReference type="ChEBI" id="CHEBI:28061"/>
        <dbReference type="ChEBI" id="CHEBI:30616"/>
        <dbReference type="ChEBI" id="CHEBI:58336"/>
        <dbReference type="ChEBI" id="CHEBI:456216"/>
        <dbReference type="EC" id="2.7.1.6"/>
    </reaction>
</comment>
<feature type="domain" description="GHMP kinase N-terminal" evidence="13">
    <location>
        <begin position="93"/>
        <end position="182"/>
    </location>
</feature>
<dbReference type="EMBL" id="LRPY01000135">
    <property type="protein sequence ID" value="KXA19838.1"/>
    <property type="molecule type" value="Genomic_DNA"/>
</dbReference>
<dbReference type="HAMAP" id="MF_00246">
    <property type="entry name" value="Galactokinase"/>
    <property type="match status" value="1"/>
</dbReference>
<dbReference type="InterPro" id="IPR022963">
    <property type="entry name" value="Galactokinase_bac"/>
</dbReference>
<comment type="similarity">
    <text evidence="1 11">Belongs to the GHMP kinase family. GalK subfamily.</text>
</comment>
<evidence type="ECO:0000256" key="2">
    <source>
        <dbReference type="ARBA" id="ARBA00022490"/>
    </source>
</evidence>
<dbReference type="PRINTS" id="PR00473">
    <property type="entry name" value="GALCTOKINASE"/>
</dbReference>
<dbReference type="InterPro" id="IPR000705">
    <property type="entry name" value="Galactokinase"/>
</dbReference>
<evidence type="ECO:0000256" key="1">
    <source>
        <dbReference type="ARBA" id="ARBA00006566"/>
    </source>
</evidence>
<keyword evidence="7 11" id="KW-0067">ATP-binding</keyword>
<keyword evidence="5 11" id="KW-0547">Nucleotide-binding</keyword>
<feature type="active site" description="Proton acceptor" evidence="11">
    <location>
        <position position="174"/>
    </location>
</feature>
<dbReference type="NCBIfam" id="NF003705">
    <property type="entry name" value="PRK05322.1"/>
    <property type="match status" value="1"/>
</dbReference>
<keyword evidence="9 11" id="KW-0299">Galactose metabolism</keyword>
<dbReference type="PANTHER" id="PTHR10457">
    <property type="entry name" value="MEVALONATE KINASE/GALACTOKINASE"/>
    <property type="match status" value="1"/>
</dbReference>
<evidence type="ECO:0000256" key="5">
    <source>
        <dbReference type="ARBA" id="ARBA00022741"/>
    </source>
</evidence>
<dbReference type="EC" id="2.7.1.6" evidence="11 12"/>
<dbReference type="GO" id="GO:0000287">
    <property type="term" value="F:magnesium ion binding"/>
    <property type="evidence" value="ECO:0007669"/>
    <property type="project" value="UniProtKB-UniRule"/>
</dbReference>
<evidence type="ECO:0000256" key="10">
    <source>
        <dbReference type="ARBA" id="ARBA00023277"/>
    </source>
</evidence>
<dbReference type="AlphaFoldDB" id="A0A133NU99"/>
<comment type="subcellular location">
    <subcellularLocation>
        <location evidence="11">Cytoplasm</location>
    </subcellularLocation>
</comment>
<dbReference type="PROSITE" id="PS00627">
    <property type="entry name" value="GHMP_KINASES_ATP"/>
    <property type="match status" value="1"/>
</dbReference>
<dbReference type="InterPro" id="IPR006206">
    <property type="entry name" value="Mevalonate/galactokinase"/>
</dbReference>
<reference evidence="17" key="1">
    <citation type="submission" date="2016-01" db="EMBL/GenBank/DDBJ databases">
        <authorList>
            <person name="Mitreva M."/>
            <person name="Pepin K.H."/>
            <person name="Mihindukulasuriya K.A."/>
            <person name="Fulton R."/>
            <person name="Fronick C."/>
            <person name="O'Laughlin M."/>
            <person name="Miner T."/>
            <person name="Herter B."/>
            <person name="Rosa B.A."/>
            <person name="Cordes M."/>
            <person name="Tomlinson C."/>
            <person name="Wollam A."/>
            <person name="Palsikar V.B."/>
            <person name="Mardis E.R."/>
            <person name="Wilson R.K."/>
        </authorList>
    </citation>
    <scope>NUCLEOTIDE SEQUENCE [LARGE SCALE GENOMIC DNA]</scope>
    <source>
        <strain evidence="17">MJR7757B</strain>
    </source>
</reference>
<dbReference type="Gene3D" id="3.30.230.10">
    <property type="match status" value="1"/>
</dbReference>
<feature type="binding site" evidence="11">
    <location>
        <position position="162"/>
    </location>
    <ligand>
        <name>Mg(2+)</name>
        <dbReference type="ChEBI" id="CHEBI:18420"/>
    </ligand>
</feature>
<dbReference type="STRING" id="1408287.GCA_000493815_00129"/>
<evidence type="ECO:0000256" key="3">
    <source>
        <dbReference type="ARBA" id="ARBA00022679"/>
    </source>
</evidence>
<feature type="domain" description="Galactokinase N-terminal" evidence="15">
    <location>
        <begin position="8"/>
        <end position="57"/>
    </location>
</feature>
<dbReference type="UniPathway" id="UPA00214"/>
<dbReference type="GO" id="GO:0006012">
    <property type="term" value="P:galactose metabolic process"/>
    <property type="evidence" value="ECO:0007669"/>
    <property type="project" value="UniProtKB-UniRule"/>
</dbReference>
<dbReference type="Pfam" id="PF10509">
    <property type="entry name" value="GalKase_gal_bdg"/>
    <property type="match status" value="1"/>
</dbReference>
<protein>
    <recommendedName>
        <fullName evidence="11 12">Galactokinase</fullName>
        <ecNumber evidence="11 12">2.7.1.6</ecNumber>
    </recommendedName>
    <alternativeName>
        <fullName evidence="11">Galactose kinase</fullName>
    </alternativeName>
</protein>
<dbReference type="Pfam" id="PF08544">
    <property type="entry name" value="GHMP_kinases_C"/>
    <property type="match status" value="1"/>
</dbReference>
<evidence type="ECO:0000256" key="9">
    <source>
        <dbReference type="ARBA" id="ARBA00023144"/>
    </source>
</evidence>
<dbReference type="InterPro" id="IPR036554">
    <property type="entry name" value="GHMP_kinase_C_sf"/>
</dbReference>
<evidence type="ECO:0000256" key="4">
    <source>
        <dbReference type="ARBA" id="ARBA00022723"/>
    </source>
</evidence>
<dbReference type="FunFam" id="3.30.70.890:FF:000001">
    <property type="entry name" value="Galactokinase"/>
    <property type="match status" value="1"/>
</dbReference>
<dbReference type="GO" id="GO:0005524">
    <property type="term" value="F:ATP binding"/>
    <property type="evidence" value="ECO:0007669"/>
    <property type="project" value="UniProtKB-UniRule"/>
</dbReference>
<dbReference type="InterPro" id="IPR006204">
    <property type="entry name" value="GHMP_kinase_N_dom"/>
</dbReference>
<keyword evidence="2 11" id="KW-0963">Cytoplasm</keyword>
<dbReference type="PRINTS" id="PR00959">
    <property type="entry name" value="MEVGALKINASE"/>
</dbReference>